<protein>
    <submittedName>
        <fullName evidence="8">Zinc metallopeptidase</fullName>
    </submittedName>
</protein>
<keyword evidence="1 6" id="KW-0645">Protease</keyword>
<dbReference type="Pfam" id="PF01435">
    <property type="entry name" value="Peptidase_M48"/>
    <property type="match status" value="1"/>
</dbReference>
<accession>C0JZT8</accession>
<evidence type="ECO:0000313" key="8">
    <source>
        <dbReference type="EMBL" id="ACM90967.1"/>
    </source>
</evidence>
<evidence type="ECO:0000256" key="2">
    <source>
        <dbReference type="ARBA" id="ARBA00022723"/>
    </source>
</evidence>
<dbReference type="AlphaFoldDB" id="C0JZT8"/>
<dbReference type="GO" id="GO:0046872">
    <property type="term" value="F:metal ion binding"/>
    <property type="evidence" value="ECO:0007669"/>
    <property type="project" value="UniProtKB-KW"/>
</dbReference>
<dbReference type="PANTHER" id="PTHR22726">
    <property type="entry name" value="METALLOENDOPEPTIDASE OMA1"/>
    <property type="match status" value="1"/>
</dbReference>
<reference evidence="8" key="1">
    <citation type="submission" date="2008-11" db="EMBL/GenBank/DDBJ databases">
        <title>Isolation and characterization of a fructose-1,6-bisphosphatase in Bacteroides sp. from a rumen metagenomic library.</title>
        <authorList>
            <person name="Wang J."/>
            <person name="Liu K."/>
            <person name="Zhao S."/>
            <person name="Bu D."/>
            <person name="Li D."/>
            <person name="Yu P."/>
            <person name="Wei H."/>
            <person name="Zhou L."/>
        </authorList>
    </citation>
    <scope>NUCLEOTIDE SEQUENCE</scope>
</reference>
<name>C0JZT8_9BACT</name>
<keyword evidence="2" id="KW-0479">Metal-binding</keyword>
<evidence type="ECO:0000256" key="6">
    <source>
        <dbReference type="RuleBase" id="RU003983"/>
    </source>
</evidence>
<evidence type="ECO:0000256" key="4">
    <source>
        <dbReference type="ARBA" id="ARBA00022833"/>
    </source>
</evidence>
<dbReference type="CDD" id="cd07324">
    <property type="entry name" value="M48C_Oma1-like"/>
    <property type="match status" value="1"/>
</dbReference>
<dbReference type="GO" id="GO:0004222">
    <property type="term" value="F:metalloendopeptidase activity"/>
    <property type="evidence" value="ECO:0007669"/>
    <property type="project" value="InterPro"/>
</dbReference>
<dbReference type="InterPro" id="IPR051156">
    <property type="entry name" value="Mito/Outer_Membr_Metalloprot"/>
</dbReference>
<feature type="domain" description="Peptidase M48" evidence="7">
    <location>
        <begin position="67"/>
        <end position="244"/>
    </location>
</feature>
<comment type="similarity">
    <text evidence="6">Belongs to the peptidase M48 family.</text>
</comment>
<keyword evidence="3 6" id="KW-0378">Hydrolase</keyword>
<dbReference type="EMBL" id="FJ529690">
    <property type="protein sequence ID" value="ACM90967.1"/>
    <property type="molecule type" value="Genomic_DNA"/>
</dbReference>
<sequence>MLSHNAAVPAPVYAFDSGTVLSIMSLGIQYGMIYFNLKYLDNSGRDAMLAGMKREYGVSKNKKAEVQLEGIMQRLVSVISAEDPSLAEKPYQYFVNSQTSFNAFCTLGHNISINAGTFDILDYEESEIAFVIAHELAHGQNGDPLLNQLKRSSVFTLASLIAGGDSSSVELIALHAAGDAAQAKFITMPAEKAADRRAFDFCSKAGFNPGAGAALWQRVMDKADKKSTAFLSAVFGDHPSNLSRRDLYALDMNSWSKGTVAVDGVSGAVNVAGKYVFTPMPHNDRSRLELAYLAAGRIAGIYHYIDSLVHVPVAEYRNGTVFIGKTAVYETAPGEDGDKIAEALNAAAGKNIKTQPVAAYYAEPVIPKY</sequence>
<organism evidence="8">
    <name type="scientific">uncultured bacterium URE12</name>
    <dbReference type="NCBI Taxonomy" id="581111"/>
    <lineage>
        <taxon>Bacteria</taxon>
        <taxon>environmental samples</taxon>
    </lineage>
</organism>
<evidence type="ECO:0000256" key="1">
    <source>
        <dbReference type="ARBA" id="ARBA00022670"/>
    </source>
</evidence>
<evidence type="ECO:0000259" key="7">
    <source>
        <dbReference type="Pfam" id="PF01435"/>
    </source>
</evidence>
<dbReference type="GO" id="GO:0051603">
    <property type="term" value="P:proteolysis involved in protein catabolic process"/>
    <property type="evidence" value="ECO:0007669"/>
    <property type="project" value="TreeGrafter"/>
</dbReference>
<dbReference type="GO" id="GO:0016020">
    <property type="term" value="C:membrane"/>
    <property type="evidence" value="ECO:0007669"/>
    <property type="project" value="TreeGrafter"/>
</dbReference>
<evidence type="ECO:0000256" key="3">
    <source>
        <dbReference type="ARBA" id="ARBA00022801"/>
    </source>
</evidence>
<proteinExistence type="inferred from homology"/>
<evidence type="ECO:0000256" key="5">
    <source>
        <dbReference type="ARBA" id="ARBA00023049"/>
    </source>
</evidence>
<keyword evidence="4 6" id="KW-0862">Zinc</keyword>
<comment type="cofactor">
    <cofactor evidence="6">
        <name>Zn(2+)</name>
        <dbReference type="ChEBI" id="CHEBI:29105"/>
    </cofactor>
    <text evidence="6">Binds 1 zinc ion per subunit.</text>
</comment>
<dbReference type="Gene3D" id="3.30.2010.10">
    <property type="entry name" value="Metalloproteases ('zincins'), catalytic domain"/>
    <property type="match status" value="1"/>
</dbReference>
<keyword evidence="5 6" id="KW-0482">Metalloprotease</keyword>
<dbReference type="PANTHER" id="PTHR22726:SF1">
    <property type="entry name" value="METALLOENDOPEPTIDASE OMA1, MITOCHONDRIAL"/>
    <property type="match status" value="1"/>
</dbReference>
<dbReference type="InterPro" id="IPR001915">
    <property type="entry name" value="Peptidase_M48"/>
</dbReference>